<dbReference type="Pfam" id="PF00083">
    <property type="entry name" value="Sugar_tr"/>
    <property type="match status" value="2"/>
</dbReference>
<proteinExistence type="predicted"/>
<dbReference type="InterPro" id="IPR005828">
    <property type="entry name" value="MFS_sugar_transport-like"/>
</dbReference>
<evidence type="ECO:0000313" key="9">
    <source>
        <dbReference type="Proteomes" id="UP000192660"/>
    </source>
</evidence>
<dbReference type="GO" id="GO:0005886">
    <property type="term" value="C:plasma membrane"/>
    <property type="evidence" value="ECO:0007669"/>
    <property type="project" value="UniProtKB-SubCell"/>
</dbReference>
<gene>
    <name evidence="8" type="ORF">SAMN00768000_3050</name>
</gene>
<dbReference type="AlphaFoldDB" id="A0A1W1WKN5"/>
<evidence type="ECO:0000313" key="8">
    <source>
        <dbReference type="EMBL" id="SMC06847.1"/>
    </source>
</evidence>
<dbReference type="InterPro" id="IPR036259">
    <property type="entry name" value="MFS_trans_sf"/>
</dbReference>
<dbReference type="STRING" id="28034.BFX07_10980"/>
<evidence type="ECO:0000256" key="5">
    <source>
        <dbReference type="ARBA" id="ARBA00023136"/>
    </source>
</evidence>
<dbReference type="Gene3D" id="1.20.1250.20">
    <property type="entry name" value="MFS general substrate transporter like domains"/>
    <property type="match status" value="2"/>
</dbReference>
<dbReference type="EMBL" id="FWWY01000001">
    <property type="protein sequence ID" value="SMC06847.1"/>
    <property type="molecule type" value="Genomic_DNA"/>
</dbReference>
<dbReference type="CDD" id="cd17316">
    <property type="entry name" value="MFS_SV2_like"/>
    <property type="match status" value="1"/>
</dbReference>
<keyword evidence="5 6" id="KW-0472">Membrane</keyword>
<evidence type="ECO:0000259" key="7">
    <source>
        <dbReference type="PROSITE" id="PS50850"/>
    </source>
</evidence>
<feature type="transmembrane region" description="Helical" evidence="6">
    <location>
        <begin position="46"/>
        <end position="67"/>
    </location>
</feature>
<dbReference type="PANTHER" id="PTHR23508:SF10">
    <property type="entry name" value="CARBOXYLIC ACID TRANSPORTER PROTEIN HOMOLOG"/>
    <property type="match status" value="1"/>
</dbReference>
<evidence type="ECO:0000256" key="3">
    <source>
        <dbReference type="ARBA" id="ARBA00022692"/>
    </source>
</evidence>
<feature type="transmembrane region" description="Helical" evidence="6">
    <location>
        <begin position="133"/>
        <end position="156"/>
    </location>
</feature>
<reference evidence="9" key="1">
    <citation type="submission" date="2017-04" db="EMBL/GenBank/DDBJ databases">
        <authorList>
            <person name="Varghese N."/>
            <person name="Submissions S."/>
        </authorList>
    </citation>
    <scope>NUCLEOTIDE SEQUENCE [LARGE SCALE GENOMIC DNA]</scope>
    <source>
        <strain evidence="9">DSM 9293</strain>
    </source>
</reference>
<dbReference type="PROSITE" id="PS50850">
    <property type="entry name" value="MFS"/>
    <property type="match status" value="1"/>
</dbReference>
<dbReference type="SUPFAM" id="SSF103473">
    <property type="entry name" value="MFS general substrate transporter"/>
    <property type="match status" value="1"/>
</dbReference>
<evidence type="ECO:0000256" key="4">
    <source>
        <dbReference type="ARBA" id="ARBA00022989"/>
    </source>
</evidence>
<dbReference type="PROSITE" id="PS00216">
    <property type="entry name" value="SUGAR_TRANSPORT_1"/>
    <property type="match status" value="1"/>
</dbReference>
<dbReference type="InterPro" id="IPR020846">
    <property type="entry name" value="MFS_dom"/>
</dbReference>
<protein>
    <submittedName>
        <fullName evidence="8">Predicted arabinose efflux permease, MFS family</fullName>
    </submittedName>
</protein>
<organism evidence="8 9">
    <name type="scientific">Sulfobacillus thermosulfidooxidans (strain DSM 9293 / VKM B-1269 / AT-1)</name>
    <dbReference type="NCBI Taxonomy" id="929705"/>
    <lineage>
        <taxon>Bacteria</taxon>
        <taxon>Bacillati</taxon>
        <taxon>Bacillota</taxon>
        <taxon>Clostridia</taxon>
        <taxon>Eubacteriales</taxon>
        <taxon>Clostridiales Family XVII. Incertae Sedis</taxon>
        <taxon>Sulfobacillus</taxon>
    </lineage>
</organism>
<dbReference type="RefSeq" id="WP_084661687.1">
    <property type="nucleotide sequence ID" value="NZ_FWWY01000001.1"/>
</dbReference>
<feature type="transmembrane region" description="Helical" evidence="6">
    <location>
        <begin position="9"/>
        <end position="31"/>
    </location>
</feature>
<dbReference type="OrthoDB" id="9783227at2"/>
<accession>A0A1W1WKN5</accession>
<dbReference type="InterPro" id="IPR005829">
    <property type="entry name" value="Sugar_transporter_CS"/>
</dbReference>
<sequence>MNVGSHRRVIVAVSAGVFIGTYDVAAISVALPKVVQIWHVSPADMALLGSSAFIGMMLGSMVAGFAADYVGRRLILLVDFLAYGIASVLSAVSPNLMWLILSRMIVGFAVGAEYAVVFPYLVEYIGQRDRGRIMAWALWAANFGMLFAYGLGALTINYPGGWRIPLAFGALLVVPILWWRRFLPESLEWASHRASSWRDVIHILSVPQYRNIVSVSALTWLSYQVSDQGLTIFLPWMFVSIFGTSISLAAWHSVIVKAVTIPAALITVWMIDRVGRRPLQLWGFWGRAAALLLLGTLLLAIHGNIGHHQNLVGVAWVLLVLAYAAGAVGPDKTTVITTAERMPTEIRASAQAIAESSGRLGGIVGVLGYSFLSALWGPGAGLIFFGAMAAIGTILTWSFLPETQHIAIYAYQENSRCREGQRVRVKKSAKRP</sequence>
<feature type="transmembrane region" description="Helical" evidence="6">
    <location>
        <begin position="74"/>
        <end position="92"/>
    </location>
</feature>
<feature type="transmembrane region" description="Helical" evidence="6">
    <location>
        <begin position="382"/>
        <end position="400"/>
    </location>
</feature>
<feature type="domain" description="Major facilitator superfamily (MFS) profile" evidence="7">
    <location>
        <begin position="9"/>
        <end position="404"/>
    </location>
</feature>
<keyword evidence="2" id="KW-0813">Transport</keyword>
<comment type="subcellular location">
    <subcellularLocation>
        <location evidence="1">Cell membrane</location>
        <topology evidence="1">Multi-pass membrane protein</topology>
    </subcellularLocation>
</comment>
<evidence type="ECO:0000256" key="1">
    <source>
        <dbReference type="ARBA" id="ARBA00004651"/>
    </source>
</evidence>
<name>A0A1W1WKN5_SULTA</name>
<keyword evidence="3 6" id="KW-0812">Transmembrane</keyword>
<evidence type="ECO:0000256" key="6">
    <source>
        <dbReference type="SAM" id="Phobius"/>
    </source>
</evidence>
<dbReference type="Proteomes" id="UP000192660">
    <property type="component" value="Unassembled WGS sequence"/>
</dbReference>
<feature type="transmembrane region" description="Helical" evidence="6">
    <location>
        <begin position="98"/>
        <end position="121"/>
    </location>
</feature>
<keyword evidence="4 6" id="KW-1133">Transmembrane helix</keyword>
<dbReference type="PROSITE" id="PS00217">
    <property type="entry name" value="SUGAR_TRANSPORT_2"/>
    <property type="match status" value="1"/>
</dbReference>
<evidence type="ECO:0000256" key="2">
    <source>
        <dbReference type="ARBA" id="ARBA00022448"/>
    </source>
</evidence>
<feature type="transmembrane region" description="Helical" evidence="6">
    <location>
        <begin position="284"/>
        <end position="305"/>
    </location>
</feature>
<feature type="transmembrane region" description="Helical" evidence="6">
    <location>
        <begin position="162"/>
        <end position="179"/>
    </location>
</feature>
<feature type="transmembrane region" description="Helical" evidence="6">
    <location>
        <begin position="311"/>
        <end position="329"/>
    </location>
</feature>
<feature type="transmembrane region" description="Helical" evidence="6">
    <location>
        <begin position="254"/>
        <end position="272"/>
    </location>
</feature>
<keyword evidence="9" id="KW-1185">Reference proteome</keyword>
<dbReference type="GO" id="GO:0046943">
    <property type="term" value="F:carboxylic acid transmembrane transporter activity"/>
    <property type="evidence" value="ECO:0007669"/>
    <property type="project" value="TreeGrafter"/>
</dbReference>
<dbReference type="PANTHER" id="PTHR23508">
    <property type="entry name" value="CARBOXYLIC ACID TRANSPORTER PROTEIN HOMOLOG"/>
    <property type="match status" value="1"/>
</dbReference>